<comment type="caution">
    <text evidence="3">The sequence shown here is derived from an EMBL/GenBank/DDBJ whole genome shotgun (WGS) entry which is preliminary data.</text>
</comment>
<feature type="transmembrane region" description="Helical" evidence="1">
    <location>
        <begin position="544"/>
        <end position="566"/>
    </location>
</feature>
<dbReference type="Gene3D" id="3.30.420.10">
    <property type="entry name" value="Ribonuclease H-like superfamily/Ribonuclease H"/>
    <property type="match status" value="1"/>
</dbReference>
<protein>
    <recommendedName>
        <fullName evidence="2">GOLD domain-containing protein</fullName>
    </recommendedName>
</protein>
<feature type="domain" description="GOLD" evidence="2">
    <location>
        <begin position="399"/>
        <end position="511"/>
    </location>
</feature>
<dbReference type="InterPro" id="IPR009038">
    <property type="entry name" value="GOLD_dom"/>
</dbReference>
<dbReference type="PANTHER" id="PTHR33939:SF1">
    <property type="entry name" value="DUF4371 DOMAIN-CONTAINING PROTEIN"/>
    <property type="match status" value="1"/>
</dbReference>
<evidence type="ECO:0000313" key="4">
    <source>
        <dbReference type="Proteomes" id="UP001175271"/>
    </source>
</evidence>
<keyword evidence="4" id="KW-1185">Reference proteome</keyword>
<dbReference type="SMART" id="SM01190">
    <property type="entry name" value="EMP24_GP25L"/>
    <property type="match status" value="1"/>
</dbReference>
<dbReference type="Pfam" id="PF01105">
    <property type="entry name" value="EMP24_GP25L"/>
    <property type="match status" value="1"/>
</dbReference>
<dbReference type="AlphaFoldDB" id="A0AA39HSE9"/>
<dbReference type="InterPro" id="IPR038717">
    <property type="entry name" value="Tc1-like_DDE_dom"/>
</dbReference>
<keyword evidence="1" id="KW-1133">Transmembrane helix</keyword>
<evidence type="ECO:0000259" key="2">
    <source>
        <dbReference type="PROSITE" id="PS50866"/>
    </source>
</evidence>
<keyword evidence="1" id="KW-0812">Transmembrane</keyword>
<dbReference type="InterPro" id="IPR036397">
    <property type="entry name" value="RNaseH_sf"/>
</dbReference>
<dbReference type="PROSITE" id="PS50866">
    <property type="entry name" value="GOLD"/>
    <property type="match status" value="1"/>
</dbReference>
<organism evidence="3 4">
    <name type="scientific">Steinernema hermaphroditum</name>
    <dbReference type="NCBI Taxonomy" id="289476"/>
    <lineage>
        <taxon>Eukaryota</taxon>
        <taxon>Metazoa</taxon>
        <taxon>Ecdysozoa</taxon>
        <taxon>Nematoda</taxon>
        <taxon>Chromadorea</taxon>
        <taxon>Rhabditida</taxon>
        <taxon>Tylenchina</taxon>
        <taxon>Panagrolaimomorpha</taxon>
        <taxon>Strongyloidoidea</taxon>
        <taxon>Steinernematidae</taxon>
        <taxon>Steinernema</taxon>
    </lineage>
</organism>
<gene>
    <name evidence="3" type="ORF">QR680_005546</name>
</gene>
<dbReference type="EMBL" id="JAUCMV010000003">
    <property type="protein sequence ID" value="KAK0411218.1"/>
    <property type="molecule type" value="Genomic_DNA"/>
</dbReference>
<dbReference type="PANTHER" id="PTHR33939">
    <property type="entry name" value="PROTEIN CBG22215"/>
    <property type="match status" value="1"/>
</dbReference>
<keyword evidence="1" id="KW-0472">Membrane</keyword>
<dbReference type="GO" id="GO:0003676">
    <property type="term" value="F:nucleic acid binding"/>
    <property type="evidence" value="ECO:0007669"/>
    <property type="project" value="InterPro"/>
</dbReference>
<dbReference type="Pfam" id="PF13358">
    <property type="entry name" value="DDE_3"/>
    <property type="match status" value="1"/>
</dbReference>
<name>A0AA39HSE9_9BILA</name>
<accession>A0AA39HSE9</accession>
<proteinExistence type="predicted"/>
<reference evidence="3" key="1">
    <citation type="submission" date="2023-06" db="EMBL/GenBank/DDBJ databases">
        <title>Genomic analysis of the entomopathogenic nematode Steinernema hermaphroditum.</title>
        <authorList>
            <person name="Schwarz E.M."/>
            <person name="Heppert J.K."/>
            <person name="Baniya A."/>
            <person name="Schwartz H.T."/>
            <person name="Tan C.-H."/>
            <person name="Antoshechkin I."/>
            <person name="Sternberg P.W."/>
            <person name="Goodrich-Blair H."/>
            <person name="Dillman A.R."/>
        </authorList>
    </citation>
    <scope>NUCLEOTIDE SEQUENCE</scope>
    <source>
        <strain evidence="3">PS9179</strain>
        <tissue evidence="3">Whole animal</tissue>
    </source>
</reference>
<evidence type="ECO:0000313" key="3">
    <source>
        <dbReference type="EMBL" id="KAK0411218.1"/>
    </source>
</evidence>
<sequence>MSPIVFTTRLTGIGIKTVREIVQGDLNIAARSVVDGTFWYKMPSCGLKTQNVSKTERWRRLAAALDEQTRNLIVRTIDDLHRSEKPVTVANVIEALTEDIDHPVGRTTVLGILHGLGYGYKKIDNRVCLYDDPRIVSARKMYIERIDALRRQGYSFYYVDETWCFKGMKHRRDWCSNLSPHEKKAAGLCSGPNTPANRGKRIIVLDAIGLNGFVQGALRIYSGKHEDGDYHKEMNSEVFESYMQDLLRILKEQEPLAKICIIFDNASYHSRSQEQLPTTQWRKPAIVQFLNLHEIPYDPAALRLELLQTAKDWVAQREDQVRRRRVDEMCANEGVVLLRLPPYHAQLNPIELAWGWLKGEMRKIIRSPARMPIPRGLPLVLLLLGLSSALRFHVPANGKKCLKEEIHKNVVMTGEYELSEGIGYTSSVHVTDTRGHTLYKREHFSEVKGKFAFTADEYDIFEICISSHIPAGQHGADREVSLILKHGVEAKNYEDIAKAEKLKPLEIELRRLEDLSDSIVQDFAYMRKREEEMRNTNESTNSRVLYLSIFSMLCLLGLATWQVLYLRRYFKTKKLID</sequence>
<evidence type="ECO:0000256" key="1">
    <source>
        <dbReference type="SAM" id="Phobius"/>
    </source>
</evidence>
<dbReference type="Proteomes" id="UP001175271">
    <property type="component" value="Unassembled WGS sequence"/>
</dbReference>